<dbReference type="PATRIC" id="fig|284581.3.peg.4461"/>
<evidence type="ECO:0000259" key="2">
    <source>
        <dbReference type="Pfam" id="PF02517"/>
    </source>
</evidence>
<keyword evidence="1" id="KW-1133">Transmembrane helix</keyword>
<reference evidence="4" key="1">
    <citation type="submission" date="2015-08" db="EMBL/GenBank/DDBJ databases">
        <title>Fjat-14210 dsm16467.</title>
        <authorList>
            <person name="Liu B."/>
            <person name="Wang J."/>
            <person name="Zhu Y."/>
            <person name="Liu G."/>
            <person name="Chen Q."/>
            <person name="Chen Z."/>
            <person name="Lan J."/>
            <person name="Che J."/>
            <person name="Ge C."/>
            <person name="Shi H."/>
            <person name="Pan Z."/>
            <person name="Liu X."/>
        </authorList>
    </citation>
    <scope>NUCLEOTIDE SEQUENCE [LARGE SCALE GENOMIC DNA]</scope>
    <source>
        <strain evidence="4">DSM 16467</strain>
    </source>
</reference>
<comment type="caution">
    <text evidence="3">The sequence shown here is derived from an EMBL/GenBank/DDBJ whole genome shotgun (WGS) entry which is preliminary data.</text>
</comment>
<keyword evidence="4" id="KW-1185">Reference proteome</keyword>
<dbReference type="STRING" id="284581.AMD01_05410"/>
<keyword evidence="1" id="KW-0472">Membrane</keyword>
<dbReference type="GO" id="GO:0004175">
    <property type="term" value="F:endopeptidase activity"/>
    <property type="evidence" value="ECO:0007669"/>
    <property type="project" value="UniProtKB-ARBA"/>
</dbReference>
<feature type="transmembrane region" description="Helical" evidence="1">
    <location>
        <begin position="208"/>
        <end position="226"/>
    </location>
</feature>
<accession>A0A0M0L8Y6</accession>
<feature type="transmembrane region" description="Helical" evidence="1">
    <location>
        <begin position="111"/>
        <end position="133"/>
    </location>
</feature>
<evidence type="ECO:0000313" key="4">
    <source>
        <dbReference type="Proteomes" id="UP000037558"/>
    </source>
</evidence>
<organism evidence="3 4">
    <name type="scientific">Priestia koreensis</name>
    <dbReference type="NCBI Taxonomy" id="284581"/>
    <lineage>
        <taxon>Bacteria</taxon>
        <taxon>Bacillati</taxon>
        <taxon>Bacillota</taxon>
        <taxon>Bacilli</taxon>
        <taxon>Bacillales</taxon>
        <taxon>Bacillaceae</taxon>
        <taxon>Priestia</taxon>
    </lineage>
</organism>
<dbReference type="Proteomes" id="UP000037558">
    <property type="component" value="Unassembled WGS sequence"/>
</dbReference>
<feature type="transmembrane region" description="Helical" evidence="1">
    <location>
        <begin position="272"/>
        <end position="292"/>
    </location>
</feature>
<name>A0A0M0L8Y6_9BACI</name>
<feature type="transmembrane region" description="Helical" evidence="1">
    <location>
        <begin position="21"/>
        <end position="45"/>
    </location>
</feature>
<gene>
    <name evidence="3" type="ORF">AMD01_05410</name>
</gene>
<evidence type="ECO:0000256" key="1">
    <source>
        <dbReference type="SAM" id="Phobius"/>
    </source>
</evidence>
<sequence length="300" mass="33647">MRGYERVEVGKNTGGRYTGAFFATLGILLVGAIISVLVLILIVVSDGNKDTYIDASTFEIVGLSPIATLAISHISYLFWLLGIWISVRFILKRPFRTLITPLQQINWKRIWFGFGIFIVLYILVLIIDLLVFASSYTWNGFSSQFGWLLLFVLVLTPIQTTVEELFFRGFLLQWFAKGIKNHILLALIIGFIFGALHFTNPEMTNSKLFMGLDYVMVGFMLTIIALKTKTLEFSLAAHAANNMFIFLCIQMENSVGGALPSLFTVVGLSPKSGLFLDLLLFGAYLIIAMNYIKKEKAIHS</sequence>
<dbReference type="AlphaFoldDB" id="A0A0M0L8Y6"/>
<protein>
    <recommendedName>
        <fullName evidence="2">CAAX prenyl protease 2/Lysostaphin resistance protein A-like domain-containing protein</fullName>
    </recommendedName>
</protein>
<evidence type="ECO:0000313" key="3">
    <source>
        <dbReference type="EMBL" id="KOO47484.1"/>
    </source>
</evidence>
<dbReference type="Pfam" id="PF02517">
    <property type="entry name" value="Rce1-like"/>
    <property type="match status" value="1"/>
</dbReference>
<feature type="domain" description="CAAX prenyl protease 2/Lysostaphin resistance protein A-like" evidence="2">
    <location>
        <begin position="147"/>
        <end position="244"/>
    </location>
</feature>
<feature type="transmembrane region" description="Helical" evidence="1">
    <location>
        <begin position="179"/>
        <end position="196"/>
    </location>
</feature>
<feature type="transmembrane region" description="Helical" evidence="1">
    <location>
        <begin position="65"/>
        <end position="91"/>
    </location>
</feature>
<dbReference type="PANTHER" id="PTHR39430">
    <property type="entry name" value="MEMBRANE-ASSOCIATED PROTEASE-RELATED"/>
    <property type="match status" value="1"/>
</dbReference>
<dbReference type="GO" id="GO:0080120">
    <property type="term" value="P:CAAX-box protein maturation"/>
    <property type="evidence" value="ECO:0007669"/>
    <property type="project" value="UniProtKB-ARBA"/>
</dbReference>
<dbReference type="InterPro" id="IPR003675">
    <property type="entry name" value="Rce1/LyrA-like_dom"/>
</dbReference>
<keyword evidence="1" id="KW-0812">Transmembrane</keyword>
<proteinExistence type="predicted"/>
<dbReference type="EMBL" id="LILC01000007">
    <property type="protein sequence ID" value="KOO47484.1"/>
    <property type="molecule type" value="Genomic_DNA"/>
</dbReference>
<feature type="transmembrane region" description="Helical" evidence="1">
    <location>
        <begin position="145"/>
        <end position="167"/>
    </location>
</feature>
<dbReference type="PANTHER" id="PTHR39430:SF1">
    <property type="entry name" value="PROTEASE"/>
    <property type="match status" value="1"/>
</dbReference>
<dbReference type="RefSeq" id="WP_053400389.1">
    <property type="nucleotide sequence ID" value="NZ_LILC01000007.1"/>
</dbReference>